<dbReference type="InterPro" id="IPR006699">
    <property type="entry name" value="GlpP"/>
</dbReference>
<protein>
    <submittedName>
        <fullName evidence="1">Antiterminator</fullName>
    </submittedName>
</protein>
<name>A0A0D1C0N9_CLOBO</name>
<dbReference type="Proteomes" id="UP000032250">
    <property type="component" value="Unassembled WGS sequence"/>
</dbReference>
<dbReference type="Gene3D" id="3.20.20.70">
    <property type="entry name" value="Aldolase class I"/>
    <property type="match status" value="1"/>
</dbReference>
<dbReference type="Pfam" id="PF04309">
    <property type="entry name" value="G3P_antiterm"/>
    <property type="match status" value="1"/>
</dbReference>
<evidence type="ECO:0000313" key="2">
    <source>
        <dbReference type="Proteomes" id="UP000032250"/>
    </source>
</evidence>
<dbReference type="RefSeq" id="WP_003484313.1">
    <property type="nucleotide sequence ID" value="NZ_JXSU01000007.1"/>
</dbReference>
<proteinExistence type="predicted"/>
<dbReference type="GeneID" id="92939482"/>
<sequence>MNLTEVFIENPVIAAVRDEKDLEKALESKANIVFVLFGNIINIKSNCHKLKEKEKKIFVHVDMIDGLKGDSAGIEYLKECVELDGIISTKTSNIKHATQVGLYAIQRIFIIDSLSLKTGIKNILEHRPTAVEVMPGIASKIINKLETKVKNIPIIAGGLIKEKKDVIESLSAGAVAISTTSWDLWDL</sequence>
<gene>
    <name evidence="1" type="ORF">N495_13630</name>
</gene>
<dbReference type="FunFam" id="3.20.20.70:FF:000272">
    <property type="entry name" value="Glycerol uptake operon antiterminator regulatory protein"/>
    <property type="match status" value="1"/>
</dbReference>
<dbReference type="GO" id="GO:0006355">
    <property type="term" value="P:regulation of DNA-templated transcription"/>
    <property type="evidence" value="ECO:0007669"/>
    <property type="project" value="InterPro"/>
</dbReference>
<dbReference type="EMBL" id="JXSU01000007">
    <property type="protein sequence ID" value="KIS24566.1"/>
    <property type="molecule type" value="Genomic_DNA"/>
</dbReference>
<organism evidence="1 2">
    <name type="scientific">Clostridium botulinum B2 450</name>
    <dbReference type="NCBI Taxonomy" id="1379739"/>
    <lineage>
        <taxon>Bacteria</taxon>
        <taxon>Bacillati</taxon>
        <taxon>Bacillota</taxon>
        <taxon>Clostridia</taxon>
        <taxon>Eubacteriales</taxon>
        <taxon>Clostridiaceae</taxon>
        <taxon>Clostridium</taxon>
    </lineage>
</organism>
<comment type="caution">
    <text evidence="1">The sequence shown here is derived from an EMBL/GenBank/DDBJ whole genome shotgun (WGS) entry which is preliminary data.</text>
</comment>
<accession>A0A0D1C0N9</accession>
<dbReference type="PANTHER" id="PTHR35787">
    <property type="entry name" value="GLYCEROL UPTAKE OPERON ANTITERMINATOR REGULATORY PROTEIN"/>
    <property type="match status" value="1"/>
</dbReference>
<dbReference type="AlphaFoldDB" id="A0A0D1C0N9"/>
<dbReference type="SUPFAM" id="SSF110391">
    <property type="entry name" value="GlpP-like"/>
    <property type="match status" value="1"/>
</dbReference>
<dbReference type="GO" id="GO:0006071">
    <property type="term" value="P:glycerol metabolic process"/>
    <property type="evidence" value="ECO:0007669"/>
    <property type="project" value="InterPro"/>
</dbReference>
<dbReference type="PATRIC" id="fig|1379739.3.peg.3114"/>
<dbReference type="OrthoDB" id="9799580at2"/>
<evidence type="ECO:0000313" key="1">
    <source>
        <dbReference type="EMBL" id="KIS24566.1"/>
    </source>
</evidence>
<dbReference type="InterPro" id="IPR013785">
    <property type="entry name" value="Aldolase_TIM"/>
</dbReference>
<dbReference type="PIRSF" id="PIRSF016897">
    <property type="entry name" value="GlpP"/>
    <property type="match status" value="1"/>
</dbReference>
<dbReference type="HOGENOM" id="CLU_111516_0_2_9"/>
<reference evidence="1 2" key="1">
    <citation type="submission" date="2014-06" db="EMBL/GenBank/DDBJ databases">
        <title>Genome characterization of distinct group I Clostridium botulinum lineages.</title>
        <authorList>
            <person name="Giordani F."/>
            <person name="Anselmo A."/>
            <person name="Fillo S."/>
            <person name="Palozzi A.M."/>
            <person name="Fortunato A."/>
            <person name="Gentile B."/>
            <person name="Ciammaruconi A."/>
            <person name="Anniballi F."/>
            <person name="De Medici D."/>
            <person name="Lista F."/>
        </authorList>
    </citation>
    <scope>NUCLEOTIDE SEQUENCE [LARGE SCALE GENOMIC DNA]</scope>
    <source>
        <strain evidence="1 2">B2 450</strain>
    </source>
</reference>
<dbReference type="PANTHER" id="PTHR35787:SF1">
    <property type="entry name" value="GLYCEROL UPTAKE OPERON ANTITERMINATOR REGULATORY PROTEIN"/>
    <property type="match status" value="1"/>
</dbReference>